<dbReference type="Proteomes" id="UP001642360">
    <property type="component" value="Unassembled WGS sequence"/>
</dbReference>
<dbReference type="PANTHER" id="PTHR47947:SF57">
    <property type="entry name" value="CYTOCHROME P450 81F3-LIKE"/>
    <property type="match status" value="1"/>
</dbReference>
<feature type="non-terminal residue" evidence="6">
    <location>
        <position position="65"/>
    </location>
</feature>
<evidence type="ECO:0000256" key="2">
    <source>
        <dbReference type="ARBA" id="ARBA00022723"/>
    </source>
</evidence>
<keyword evidence="4" id="KW-0408">Iron</keyword>
<accession>A0ABC8RKR8</accession>
<evidence type="ECO:0008006" key="8">
    <source>
        <dbReference type="Google" id="ProtNLM"/>
    </source>
</evidence>
<sequence>MGRRVCPGAGLGQRVVGSTLGSLIQSFEWDRVNAEKDDLAEGTGLAMPRANPLVVMCKPREVMGK</sequence>
<dbReference type="SUPFAM" id="SSF48264">
    <property type="entry name" value="Cytochrome P450"/>
    <property type="match status" value="1"/>
</dbReference>
<keyword evidence="5" id="KW-0503">Monooxygenase</keyword>
<keyword evidence="3" id="KW-0560">Oxidoreductase</keyword>
<keyword evidence="1" id="KW-0349">Heme</keyword>
<dbReference type="InterPro" id="IPR050651">
    <property type="entry name" value="Plant_Cytochrome_P450_Monoox"/>
</dbReference>
<dbReference type="PANTHER" id="PTHR47947">
    <property type="entry name" value="CYTOCHROME P450 82C3-RELATED"/>
    <property type="match status" value="1"/>
</dbReference>
<dbReference type="GO" id="GO:0046872">
    <property type="term" value="F:metal ion binding"/>
    <property type="evidence" value="ECO:0007669"/>
    <property type="project" value="UniProtKB-KW"/>
</dbReference>
<proteinExistence type="predicted"/>
<evidence type="ECO:0000256" key="1">
    <source>
        <dbReference type="ARBA" id="ARBA00022617"/>
    </source>
</evidence>
<evidence type="ECO:0000256" key="5">
    <source>
        <dbReference type="ARBA" id="ARBA00023033"/>
    </source>
</evidence>
<gene>
    <name evidence="6" type="ORF">ILEXP_LOCUS10975</name>
</gene>
<evidence type="ECO:0000313" key="6">
    <source>
        <dbReference type="EMBL" id="CAK9143278.1"/>
    </source>
</evidence>
<dbReference type="AlphaFoldDB" id="A0ABC8RKR8"/>
<evidence type="ECO:0000256" key="4">
    <source>
        <dbReference type="ARBA" id="ARBA00023004"/>
    </source>
</evidence>
<reference evidence="6 7" key="1">
    <citation type="submission" date="2024-02" db="EMBL/GenBank/DDBJ databases">
        <authorList>
            <person name="Vignale AGUSTIN F."/>
            <person name="Sosa J E."/>
            <person name="Modenutti C."/>
        </authorList>
    </citation>
    <scope>NUCLEOTIDE SEQUENCE [LARGE SCALE GENOMIC DNA]</scope>
</reference>
<dbReference type="InterPro" id="IPR036396">
    <property type="entry name" value="Cyt_P450_sf"/>
</dbReference>
<keyword evidence="2" id="KW-0479">Metal-binding</keyword>
<dbReference type="EMBL" id="CAUOFW020001281">
    <property type="protein sequence ID" value="CAK9143278.1"/>
    <property type="molecule type" value="Genomic_DNA"/>
</dbReference>
<organism evidence="6 7">
    <name type="scientific">Ilex paraguariensis</name>
    <name type="common">yerba mate</name>
    <dbReference type="NCBI Taxonomy" id="185542"/>
    <lineage>
        <taxon>Eukaryota</taxon>
        <taxon>Viridiplantae</taxon>
        <taxon>Streptophyta</taxon>
        <taxon>Embryophyta</taxon>
        <taxon>Tracheophyta</taxon>
        <taxon>Spermatophyta</taxon>
        <taxon>Magnoliopsida</taxon>
        <taxon>eudicotyledons</taxon>
        <taxon>Gunneridae</taxon>
        <taxon>Pentapetalae</taxon>
        <taxon>asterids</taxon>
        <taxon>campanulids</taxon>
        <taxon>Aquifoliales</taxon>
        <taxon>Aquifoliaceae</taxon>
        <taxon>Ilex</taxon>
    </lineage>
</organism>
<evidence type="ECO:0000313" key="7">
    <source>
        <dbReference type="Proteomes" id="UP001642360"/>
    </source>
</evidence>
<protein>
    <recommendedName>
        <fullName evidence="8">Cytochrome P450</fullName>
    </recommendedName>
</protein>
<name>A0ABC8RKR8_9AQUA</name>
<keyword evidence="7" id="KW-1185">Reference proteome</keyword>
<comment type="caution">
    <text evidence="6">The sequence shown here is derived from an EMBL/GenBank/DDBJ whole genome shotgun (WGS) entry which is preliminary data.</text>
</comment>
<dbReference type="Gene3D" id="1.10.630.10">
    <property type="entry name" value="Cytochrome P450"/>
    <property type="match status" value="1"/>
</dbReference>
<dbReference type="GO" id="GO:0004497">
    <property type="term" value="F:monooxygenase activity"/>
    <property type="evidence" value="ECO:0007669"/>
    <property type="project" value="UniProtKB-KW"/>
</dbReference>
<evidence type="ECO:0000256" key="3">
    <source>
        <dbReference type="ARBA" id="ARBA00023002"/>
    </source>
</evidence>